<comment type="subcellular location">
    <subcellularLocation>
        <location evidence="1">Membrane</location>
        <topology evidence="1">Multi-pass membrane protein</topology>
    </subcellularLocation>
</comment>
<evidence type="ECO:0000256" key="7">
    <source>
        <dbReference type="ARBA" id="ARBA00023065"/>
    </source>
</evidence>
<comment type="similarity">
    <text evidence="2">Belongs to the monovalent cation:proton antiporter 2 (CPA2) transporter (TC 2.A.37) family.</text>
</comment>
<feature type="domain" description="RCK N-terminal" evidence="10">
    <location>
        <begin position="427"/>
        <end position="544"/>
    </location>
</feature>
<comment type="caution">
    <text evidence="11">The sequence shown here is derived from an EMBL/GenBank/DDBJ whole genome shotgun (WGS) entry which is preliminary data.</text>
</comment>
<feature type="transmembrane region" description="Helical" evidence="9">
    <location>
        <begin position="229"/>
        <end position="258"/>
    </location>
</feature>
<dbReference type="InterPro" id="IPR006153">
    <property type="entry name" value="Cation/H_exchanger_TM"/>
</dbReference>
<evidence type="ECO:0000256" key="3">
    <source>
        <dbReference type="ARBA" id="ARBA00022448"/>
    </source>
</evidence>
<gene>
    <name evidence="11" type="ORF">HX110_10315</name>
</gene>
<dbReference type="GO" id="GO:0016020">
    <property type="term" value="C:membrane"/>
    <property type="evidence" value="ECO:0007669"/>
    <property type="project" value="UniProtKB-SubCell"/>
</dbReference>
<organism evidence="11 12">
    <name type="scientific">Acinetobacter towneri</name>
    <dbReference type="NCBI Taxonomy" id="202956"/>
    <lineage>
        <taxon>Bacteria</taxon>
        <taxon>Pseudomonadati</taxon>
        <taxon>Pseudomonadota</taxon>
        <taxon>Gammaproteobacteria</taxon>
        <taxon>Moraxellales</taxon>
        <taxon>Moraxellaceae</taxon>
        <taxon>Acinetobacter</taxon>
    </lineage>
</organism>
<feature type="transmembrane region" description="Helical" evidence="9">
    <location>
        <begin position="278"/>
        <end position="296"/>
    </location>
</feature>
<feature type="transmembrane region" description="Helical" evidence="9">
    <location>
        <begin position="149"/>
        <end position="176"/>
    </location>
</feature>
<feature type="transmembrane region" description="Helical" evidence="9">
    <location>
        <begin position="93"/>
        <end position="112"/>
    </location>
</feature>
<dbReference type="GO" id="GO:0006813">
    <property type="term" value="P:potassium ion transport"/>
    <property type="evidence" value="ECO:0007669"/>
    <property type="project" value="InterPro"/>
</dbReference>
<evidence type="ECO:0000313" key="12">
    <source>
        <dbReference type="Proteomes" id="UP001174419"/>
    </source>
</evidence>
<name>A0AB35M2A7_9GAMM</name>
<evidence type="ECO:0000256" key="2">
    <source>
        <dbReference type="ARBA" id="ARBA00005551"/>
    </source>
</evidence>
<dbReference type="PANTHER" id="PTHR42751:SF1">
    <property type="entry name" value="CATION_PROTON ANTIPORTER YBAL-RELATED"/>
    <property type="match status" value="1"/>
</dbReference>
<feature type="transmembrane region" description="Helical" evidence="9">
    <location>
        <begin position="308"/>
        <end position="332"/>
    </location>
</feature>
<evidence type="ECO:0000256" key="1">
    <source>
        <dbReference type="ARBA" id="ARBA00004141"/>
    </source>
</evidence>
<feature type="transmembrane region" description="Helical" evidence="9">
    <location>
        <begin position="371"/>
        <end position="390"/>
    </location>
</feature>
<reference evidence="11" key="2">
    <citation type="journal article" date="2022" name="Sci. Total Environ.">
        <title>Prevalence, transmission, and molecular epidemiology of tet(X)-positive bacteria among humans, animals, and environmental niches in China: An epidemiological, and genomic-based study.</title>
        <authorList>
            <person name="Dong N."/>
            <person name="Zeng Y."/>
            <person name="Cai C."/>
            <person name="Sun C."/>
            <person name="Lu J."/>
            <person name="Liu C."/>
            <person name="Zhou H."/>
            <person name="Sun Q."/>
            <person name="Shu L."/>
            <person name="Wang H."/>
            <person name="Wang Y."/>
            <person name="Wang S."/>
            <person name="Wu C."/>
            <person name="Chan E.W."/>
            <person name="Chen G."/>
            <person name="Shen Z."/>
            <person name="Chen S."/>
            <person name="Zhang R."/>
        </authorList>
    </citation>
    <scope>NUCLEOTIDE SEQUENCE</scope>
    <source>
        <strain evidence="11">DF49-4</strain>
    </source>
</reference>
<evidence type="ECO:0000256" key="9">
    <source>
        <dbReference type="SAM" id="Phobius"/>
    </source>
</evidence>
<feature type="transmembrane region" description="Helical" evidence="9">
    <location>
        <begin position="6"/>
        <end position="26"/>
    </location>
</feature>
<keyword evidence="8 9" id="KW-0472">Membrane</keyword>
<evidence type="ECO:0000259" key="10">
    <source>
        <dbReference type="PROSITE" id="PS51201"/>
    </source>
</evidence>
<evidence type="ECO:0000256" key="4">
    <source>
        <dbReference type="ARBA" id="ARBA00022449"/>
    </source>
</evidence>
<evidence type="ECO:0000256" key="8">
    <source>
        <dbReference type="ARBA" id="ARBA00023136"/>
    </source>
</evidence>
<feature type="transmembrane region" description="Helical" evidence="9">
    <location>
        <begin position="63"/>
        <end position="81"/>
    </location>
</feature>
<feature type="transmembrane region" description="Helical" evidence="9">
    <location>
        <begin position="344"/>
        <end position="364"/>
    </location>
</feature>
<sequence>MPHDVELIILLAVGFSLALVFGYIAARLRLPPLMGYLIAGVIISPNTPGIVADIHLANQLAELGVMFLMFGVGMHFSLNDLMQVRRIALPGAVLQIAVATLLGVGVSMMWGWSFGSALIFGLSLSCASTVVLLKALGDRGLLDSVNGKIAVGWLLVEDLVMVLALVLLPATAVLLGGQAIDNASDENIWLTLGLTLLKVSGFIAFMLIVGKRLVPFIMQIVARLGSRELFTLTVVAAAVSIAFGAYKIFGVSMALGAFFAGMVVKESDFSHRAEEETLPLREIFSILFFVAVGMLFDPRILIEEPLHVLAVVGIIMVGKTIAAMALVLFFRYPLNTALTVGASLAQIGEFSFILATLGVSLQLLSLEGQNLILAGALISITLNSFVFSAIEPVQNWIRERSYLARLLERSNDPLAMLPDEVSQDYLRDQVVIVGHGEVGRHITQNLMAENIKVVIAEENREIVEDLREKGIAAVSGIATEAGVLIQAHIQHARLLVLSPMDILDIHKIVDIAKTLNPAIQVLVCAESKAEAEVIRKDNIGEVYFAKEEMAKNMSNYILNQIEIAHHQPPTH</sequence>
<dbReference type="Gene3D" id="1.20.1530.20">
    <property type="match status" value="1"/>
</dbReference>
<dbReference type="Pfam" id="PF00999">
    <property type="entry name" value="Na_H_Exchanger"/>
    <property type="match status" value="1"/>
</dbReference>
<evidence type="ECO:0000313" key="11">
    <source>
        <dbReference type="EMBL" id="MDM1719508.1"/>
    </source>
</evidence>
<evidence type="ECO:0000256" key="5">
    <source>
        <dbReference type="ARBA" id="ARBA00022692"/>
    </source>
</evidence>
<dbReference type="Gene3D" id="3.40.50.720">
    <property type="entry name" value="NAD(P)-binding Rossmann-like Domain"/>
    <property type="match status" value="1"/>
</dbReference>
<dbReference type="SUPFAM" id="SSF51735">
    <property type="entry name" value="NAD(P)-binding Rossmann-fold domains"/>
    <property type="match status" value="1"/>
</dbReference>
<dbReference type="Proteomes" id="UP001174419">
    <property type="component" value="Unassembled WGS sequence"/>
</dbReference>
<keyword evidence="7" id="KW-0406">Ion transport</keyword>
<keyword evidence="5 9" id="KW-0812">Transmembrane</keyword>
<dbReference type="Pfam" id="PF02254">
    <property type="entry name" value="TrkA_N"/>
    <property type="match status" value="1"/>
</dbReference>
<dbReference type="GO" id="GO:0015297">
    <property type="term" value="F:antiporter activity"/>
    <property type="evidence" value="ECO:0007669"/>
    <property type="project" value="UniProtKB-KW"/>
</dbReference>
<dbReference type="InterPro" id="IPR003148">
    <property type="entry name" value="RCK_N"/>
</dbReference>
<dbReference type="AlphaFoldDB" id="A0AB35M2A7"/>
<proteinExistence type="inferred from homology"/>
<reference evidence="11" key="1">
    <citation type="submission" date="2020-06" db="EMBL/GenBank/DDBJ databases">
        <authorList>
            <person name="Dong N."/>
        </authorList>
    </citation>
    <scope>NUCLEOTIDE SEQUENCE</scope>
    <source>
        <strain evidence="11">DF49-4</strain>
    </source>
</reference>
<keyword evidence="3" id="KW-0813">Transport</keyword>
<dbReference type="EMBL" id="JACANG010000020">
    <property type="protein sequence ID" value="MDM1719508.1"/>
    <property type="molecule type" value="Genomic_DNA"/>
</dbReference>
<protein>
    <submittedName>
        <fullName evidence="11">Cation:proton antiporter</fullName>
    </submittedName>
</protein>
<dbReference type="InterPro" id="IPR036291">
    <property type="entry name" value="NAD(P)-bd_dom_sf"/>
</dbReference>
<dbReference type="PROSITE" id="PS51201">
    <property type="entry name" value="RCK_N"/>
    <property type="match status" value="1"/>
</dbReference>
<evidence type="ECO:0000256" key="6">
    <source>
        <dbReference type="ARBA" id="ARBA00022989"/>
    </source>
</evidence>
<dbReference type="RefSeq" id="WP_286381305.1">
    <property type="nucleotide sequence ID" value="NZ_JACANG010000020.1"/>
</dbReference>
<keyword evidence="6 9" id="KW-1133">Transmembrane helix</keyword>
<dbReference type="GO" id="GO:1902600">
    <property type="term" value="P:proton transmembrane transport"/>
    <property type="evidence" value="ECO:0007669"/>
    <property type="project" value="InterPro"/>
</dbReference>
<accession>A0AB35M2A7</accession>
<dbReference type="InterPro" id="IPR038770">
    <property type="entry name" value="Na+/solute_symporter_sf"/>
</dbReference>
<feature type="transmembrane region" description="Helical" evidence="9">
    <location>
        <begin position="118"/>
        <end position="137"/>
    </location>
</feature>
<feature type="transmembrane region" description="Helical" evidence="9">
    <location>
        <begin position="188"/>
        <end position="209"/>
    </location>
</feature>
<keyword evidence="4" id="KW-0050">Antiport</keyword>
<dbReference type="PANTHER" id="PTHR42751">
    <property type="entry name" value="SODIUM/HYDROGEN EXCHANGER FAMILY/TRKA DOMAIN PROTEIN"/>
    <property type="match status" value="1"/>
</dbReference>